<name>A0A3P7LHD5_STRVU</name>
<dbReference type="AlphaFoldDB" id="A0A3P7LHD5"/>
<dbReference type="GO" id="GO:0005790">
    <property type="term" value="C:smooth endoplasmic reticulum"/>
    <property type="evidence" value="ECO:0007669"/>
    <property type="project" value="TreeGrafter"/>
</dbReference>
<dbReference type="SMART" id="SM00449">
    <property type="entry name" value="SPRY"/>
    <property type="match status" value="1"/>
</dbReference>
<dbReference type="SUPFAM" id="SSF49899">
    <property type="entry name" value="Concanavalin A-like lectins/glucanases"/>
    <property type="match status" value="1"/>
</dbReference>
<dbReference type="Gene3D" id="2.60.120.920">
    <property type="match status" value="1"/>
</dbReference>
<dbReference type="Proteomes" id="UP000270094">
    <property type="component" value="Unassembled WGS sequence"/>
</dbReference>
<evidence type="ECO:0000259" key="2">
    <source>
        <dbReference type="PROSITE" id="PS50188"/>
    </source>
</evidence>
<dbReference type="GO" id="GO:0014808">
    <property type="term" value="P:release of sequestered calcium ion into cytosol by sarcoplasmic reticulum"/>
    <property type="evidence" value="ECO:0007669"/>
    <property type="project" value="TreeGrafter"/>
</dbReference>
<dbReference type="InterPro" id="IPR015925">
    <property type="entry name" value="Ryanodine_IP3_receptor"/>
</dbReference>
<sequence length="267" mass="29963">MNYGLYSFDESVLTWLRMEGEERNSWLDAIRDNKSKEEKGARLGGQKSNWRSFDTTSVDASETGATPTGQKDVLASNEMPSSGPGRQPTIRRSSLKTQKKKKKEQVVSMEKRGSQVPLDLPNEIQQEDDAQALIDNADKVDEYYYGIRIFPGQDPSQVWVGWVTTQYHYYSPTFQPENVERRGPLCSEAYIAMPPKFQVSGTLIGCIIDTSIGELAFQASGQDTGVRFKLEPGAMLFPAAFFTPTATEILQFELGRIKDGQFFAMIQ</sequence>
<dbReference type="GO" id="GO:0006941">
    <property type="term" value="P:striated muscle contraction"/>
    <property type="evidence" value="ECO:0007669"/>
    <property type="project" value="TreeGrafter"/>
</dbReference>
<proteinExistence type="predicted"/>
<dbReference type="PROSITE" id="PS50188">
    <property type="entry name" value="B302_SPRY"/>
    <property type="match status" value="1"/>
</dbReference>
<accession>A0A3P7LHD5</accession>
<evidence type="ECO:0000256" key="1">
    <source>
        <dbReference type="SAM" id="MobiDB-lite"/>
    </source>
</evidence>
<dbReference type="InterPro" id="IPR001870">
    <property type="entry name" value="B30.2/SPRY"/>
</dbReference>
<evidence type="ECO:0000313" key="4">
    <source>
        <dbReference type="Proteomes" id="UP000270094"/>
    </source>
</evidence>
<dbReference type="Pfam" id="PF00622">
    <property type="entry name" value="SPRY"/>
    <property type="match status" value="1"/>
</dbReference>
<protein>
    <recommendedName>
        <fullName evidence="2">B30.2/SPRY domain-containing protein</fullName>
    </recommendedName>
</protein>
<dbReference type="PANTHER" id="PTHR46399:SF8">
    <property type="entry name" value="B30.2_SPRY DOMAIN-CONTAINING PROTEIN"/>
    <property type="match status" value="1"/>
</dbReference>
<feature type="compositionally biased region" description="Basic residues" evidence="1">
    <location>
        <begin position="93"/>
        <end position="103"/>
    </location>
</feature>
<dbReference type="EMBL" id="UYYB01102451">
    <property type="protein sequence ID" value="VDM78608.1"/>
    <property type="molecule type" value="Genomic_DNA"/>
</dbReference>
<gene>
    <name evidence="3" type="ORF">SVUK_LOCUS13606</name>
</gene>
<dbReference type="GO" id="GO:0033017">
    <property type="term" value="C:sarcoplasmic reticulum membrane"/>
    <property type="evidence" value="ECO:0007669"/>
    <property type="project" value="TreeGrafter"/>
</dbReference>
<feature type="region of interest" description="Disordered" evidence="1">
    <location>
        <begin position="36"/>
        <end position="115"/>
    </location>
</feature>
<dbReference type="PANTHER" id="PTHR46399">
    <property type="entry name" value="B30.2/SPRY DOMAIN-CONTAINING PROTEIN"/>
    <property type="match status" value="1"/>
</dbReference>
<reference evidence="3 4" key="1">
    <citation type="submission" date="2018-11" db="EMBL/GenBank/DDBJ databases">
        <authorList>
            <consortium name="Pathogen Informatics"/>
        </authorList>
    </citation>
    <scope>NUCLEOTIDE SEQUENCE [LARGE SCALE GENOMIC DNA]</scope>
</reference>
<dbReference type="InterPro" id="IPR003877">
    <property type="entry name" value="SPRY_dom"/>
</dbReference>
<evidence type="ECO:0000313" key="3">
    <source>
        <dbReference type="EMBL" id="VDM78608.1"/>
    </source>
</evidence>
<dbReference type="InterPro" id="IPR043136">
    <property type="entry name" value="B30.2/SPRY_sf"/>
</dbReference>
<dbReference type="GO" id="GO:0005219">
    <property type="term" value="F:ryanodine-sensitive calcium-release channel activity"/>
    <property type="evidence" value="ECO:0007669"/>
    <property type="project" value="TreeGrafter"/>
</dbReference>
<dbReference type="GO" id="GO:0042383">
    <property type="term" value="C:sarcolemma"/>
    <property type="evidence" value="ECO:0007669"/>
    <property type="project" value="TreeGrafter"/>
</dbReference>
<organism evidence="3 4">
    <name type="scientific">Strongylus vulgaris</name>
    <name type="common">Blood worm</name>
    <dbReference type="NCBI Taxonomy" id="40348"/>
    <lineage>
        <taxon>Eukaryota</taxon>
        <taxon>Metazoa</taxon>
        <taxon>Ecdysozoa</taxon>
        <taxon>Nematoda</taxon>
        <taxon>Chromadorea</taxon>
        <taxon>Rhabditida</taxon>
        <taxon>Rhabditina</taxon>
        <taxon>Rhabditomorpha</taxon>
        <taxon>Strongyloidea</taxon>
        <taxon>Strongylidae</taxon>
        <taxon>Strongylus</taxon>
    </lineage>
</organism>
<dbReference type="GO" id="GO:0030018">
    <property type="term" value="C:Z disc"/>
    <property type="evidence" value="ECO:0007669"/>
    <property type="project" value="TreeGrafter"/>
</dbReference>
<keyword evidence="4" id="KW-1185">Reference proteome</keyword>
<dbReference type="GO" id="GO:0034704">
    <property type="term" value="C:calcium channel complex"/>
    <property type="evidence" value="ECO:0007669"/>
    <property type="project" value="TreeGrafter"/>
</dbReference>
<dbReference type="InterPro" id="IPR013320">
    <property type="entry name" value="ConA-like_dom_sf"/>
</dbReference>
<feature type="domain" description="B30.2/SPRY" evidence="2">
    <location>
        <begin position="75"/>
        <end position="259"/>
    </location>
</feature>
<dbReference type="OrthoDB" id="300855at2759"/>
<feature type="compositionally biased region" description="Polar residues" evidence="1">
    <location>
        <begin position="46"/>
        <end position="69"/>
    </location>
</feature>